<proteinExistence type="predicted"/>
<dbReference type="EMBL" id="CP045875">
    <property type="protein sequence ID" value="QGG49249.1"/>
    <property type="molecule type" value="Genomic_DNA"/>
</dbReference>
<dbReference type="OrthoDB" id="9804695at2"/>
<dbReference type="Gene3D" id="3.40.50.720">
    <property type="entry name" value="NAD(P)-binding Rossmann-like Domain"/>
    <property type="match status" value="1"/>
</dbReference>
<dbReference type="SUPFAM" id="SSF51735">
    <property type="entry name" value="NAD(P)-binding Rossmann-fold domains"/>
    <property type="match status" value="1"/>
</dbReference>
<evidence type="ECO:0000313" key="2">
    <source>
        <dbReference type="EMBL" id="QGG49249.1"/>
    </source>
</evidence>
<organism evidence="2 3">
    <name type="scientific">Heliorestis convoluta</name>
    <dbReference type="NCBI Taxonomy" id="356322"/>
    <lineage>
        <taxon>Bacteria</taxon>
        <taxon>Bacillati</taxon>
        <taxon>Bacillota</taxon>
        <taxon>Clostridia</taxon>
        <taxon>Eubacteriales</taxon>
        <taxon>Heliobacteriaceae</taxon>
        <taxon>Heliorestis</taxon>
    </lineage>
</organism>
<dbReference type="Proteomes" id="UP000366051">
    <property type="component" value="Chromosome"/>
</dbReference>
<dbReference type="RefSeq" id="WP_153726268.1">
    <property type="nucleotide sequence ID" value="NZ_CP045875.1"/>
</dbReference>
<accession>A0A5Q2N5T7</accession>
<feature type="domain" description="CoA-binding" evidence="1">
    <location>
        <begin position="8"/>
        <end position="100"/>
    </location>
</feature>
<dbReference type="PANTHER" id="PTHR33303">
    <property type="entry name" value="CYTOPLASMIC PROTEIN-RELATED"/>
    <property type="match status" value="1"/>
</dbReference>
<keyword evidence="3" id="KW-1185">Reference proteome</keyword>
<protein>
    <submittedName>
        <fullName evidence="2">CoA-binding protein</fullName>
    </submittedName>
</protein>
<dbReference type="AlphaFoldDB" id="A0A5Q2N5T7"/>
<evidence type="ECO:0000259" key="1">
    <source>
        <dbReference type="SMART" id="SM00881"/>
    </source>
</evidence>
<dbReference type="PANTHER" id="PTHR33303:SF2">
    <property type="entry name" value="COA-BINDING DOMAIN-CONTAINING PROTEIN"/>
    <property type="match status" value="1"/>
</dbReference>
<dbReference type="SMART" id="SM00881">
    <property type="entry name" value="CoA_binding"/>
    <property type="match status" value="1"/>
</dbReference>
<evidence type="ECO:0000313" key="3">
    <source>
        <dbReference type="Proteomes" id="UP000366051"/>
    </source>
</evidence>
<dbReference type="Pfam" id="PF13380">
    <property type="entry name" value="CoA_binding_2"/>
    <property type="match status" value="1"/>
</dbReference>
<dbReference type="InterPro" id="IPR003781">
    <property type="entry name" value="CoA-bd"/>
</dbReference>
<gene>
    <name evidence="2" type="ORF">FTV88_3175</name>
</gene>
<sequence>MEDLVHDMLEQKVWVVAGSFRNEEKWAYKIYRKLKEKGYTVYALNNAVKEVDGAPTYGTLKDLPQTPQVINLVTPPEVSRKLVGESAQMGIAYVWFQPGAESDEAVEAAEKEGMKVLHNACVYALHS</sequence>
<dbReference type="KEGG" id="hcv:FTV88_3175"/>
<dbReference type="InterPro" id="IPR036291">
    <property type="entry name" value="NAD(P)-bd_dom_sf"/>
</dbReference>
<name>A0A5Q2N5T7_9FIRM</name>
<reference evidence="3" key="1">
    <citation type="submission" date="2019-11" db="EMBL/GenBank/DDBJ databases">
        <title>Genome sequence of Heliorestis convoluta strain HH, an alkaliphilic and minimalistic phototrophic bacterium from a soda lake in Egypt.</title>
        <authorList>
            <person name="Dewey E.D."/>
            <person name="Stokes L.M."/>
            <person name="Burchell B.M."/>
            <person name="Shaffer K.N."/>
            <person name="Huntington A.M."/>
            <person name="Baker J.M."/>
            <person name="Nadendla S."/>
            <person name="Giglio M.G."/>
            <person name="Touchman J.W."/>
            <person name="Blankenship R.E."/>
            <person name="Madigan M.T."/>
            <person name="Sattley W.M."/>
        </authorList>
    </citation>
    <scope>NUCLEOTIDE SEQUENCE [LARGE SCALE GENOMIC DNA]</scope>
    <source>
        <strain evidence="3">HH</strain>
    </source>
</reference>